<proteinExistence type="predicted"/>
<dbReference type="PANTHER" id="PTHR24347">
    <property type="entry name" value="SERINE/THREONINE-PROTEIN KINASE"/>
    <property type="match status" value="1"/>
</dbReference>
<sequence>MNLSYFFTNIQRIFERRYKKGAVLYGRYEIIQELGMGSYGITYLANDLHTNKQVVIKQMRKRKRKTREDSFRREAAILRQLNHSQIPALYDTFTVRHTPHLVMEYMEGDTVESLIFAKGKVFTEEEAFQLLKQVLTIVEYIHAKGIVHRDLRIPNILLRDEDVCIIDFGLARFLSEQDPHIETYILEKKLCRQIDVKSDIYALGHFLLFLLYSSYEPTTKEERSWEEELEISNFARTILRRMLQITEPYDEIASLKEDIDCMLKRKERNKHVIVS</sequence>
<dbReference type="InterPro" id="IPR020635">
    <property type="entry name" value="Tyr_kinase_cat_dom"/>
</dbReference>
<dbReference type="SUPFAM" id="SSF56112">
    <property type="entry name" value="Protein kinase-like (PK-like)"/>
    <property type="match status" value="1"/>
</dbReference>
<dbReference type="Pfam" id="PF00069">
    <property type="entry name" value="Pkinase"/>
    <property type="match status" value="1"/>
</dbReference>
<evidence type="ECO:0000313" key="4">
    <source>
        <dbReference type="Proteomes" id="UP001339962"/>
    </source>
</evidence>
<dbReference type="PROSITE" id="PS00107">
    <property type="entry name" value="PROTEIN_KINASE_ATP"/>
    <property type="match status" value="1"/>
</dbReference>
<feature type="binding site" evidence="1">
    <location>
        <position position="57"/>
    </location>
    <ligand>
        <name>ATP</name>
        <dbReference type="ChEBI" id="CHEBI:30616"/>
    </ligand>
</feature>
<protein>
    <submittedName>
        <fullName evidence="3">Serine/threonine-protein kinase</fullName>
        <ecNumber evidence="3">2.7.11.1</ecNumber>
    </submittedName>
</protein>
<keyword evidence="3" id="KW-0808">Transferase</keyword>
<gene>
    <name evidence="3" type="ORF">P9850_06080</name>
</gene>
<dbReference type="Proteomes" id="UP001339962">
    <property type="component" value="Unassembled WGS sequence"/>
</dbReference>
<dbReference type="InterPro" id="IPR000719">
    <property type="entry name" value="Prot_kinase_dom"/>
</dbReference>
<evidence type="ECO:0000313" key="3">
    <source>
        <dbReference type="EMBL" id="MED5051428.1"/>
    </source>
</evidence>
<feature type="domain" description="Protein kinase" evidence="2">
    <location>
        <begin position="28"/>
        <end position="275"/>
    </location>
</feature>
<evidence type="ECO:0000256" key="1">
    <source>
        <dbReference type="PROSITE-ProRule" id="PRU10141"/>
    </source>
</evidence>
<name>A0ABD5IT99_9BACL</name>
<keyword evidence="3" id="KW-0418">Kinase</keyword>
<dbReference type="EMBL" id="JARTLI010000005">
    <property type="protein sequence ID" value="MED5051428.1"/>
    <property type="molecule type" value="Genomic_DNA"/>
</dbReference>
<dbReference type="GO" id="GO:0005524">
    <property type="term" value="F:ATP binding"/>
    <property type="evidence" value="ECO:0007669"/>
    <property type="project" value="UniProtKB-UniRule"/>
</dbReference>
<evidence type="ECO:0000259" key="2">
    <source>
        <dbReference type="PROSITE" id="PS50011"/>
    </source>
</evidence>
<keyword evidence="1" id="KW-0067">ATP-binding</keyword>
<dbReference type="CDD" id="cd14014">
    <property type="entry name" value="STKc_PknB_like"/>
    <property type="match status" value="1"/>
</dbReference>
<dbReference type="InterPro" id="IPR011009">
    <property type="entry name" value="Kinase-like_dom_sf"/>
</dbReference>
<dbReference type="AlphaFoldDB" id="A0ABD5IT99"/>
<accession>A0ABD5IT99</accession>
<comment type="caution">
    <text evidence="3">The sequence shown here is derived from an EMBL/GenBank/DDBJ whole genome shotgun (WGS) entry which is preliminary data.</text>
</comment>
<dbReference type="PROSITE" id="PS50011">
    <property type="entry name" value="PROTEIN_KINASE_DOM"/>
    <property type="match status" value="1"/>
</dbReference>
<dbReference type="InterPro" id="IPR017441">
    <property type="entry name" value="Protein_kinase_ATP_BS"/>
</dbReference>
<dbReference type="Gene3D" id="1.10.510.10">
    <property type="entry name" value="Transferase(Phosphotransferase) domain 1"/>
    <property type="match status" value="1"/>
</dbReference>
<organism evidence="3 4">
    <name type="scientific">Anoxybacteroides rupiense</name>
    <dbReference type="NCBI Taxonomy" id="311460"/>
    <lineage>
        <taxon>Bacteria</taxon>
        <taxon>Bacillati</taxon>
        <taxon>Bacillota</taxon>
        <taxon>Bacilli</taxon>
        <taxon>Bacillales</taxon>
        <taxon>Anoxybacillaceae</taxon>
        <taxon>Anoxybacteroides</taxon>
    </lineage>
</organism>
<dbReference type="RefSeq" id="WP_328217629.1">
    <property type="nucleotide sequence ID" value="NZ_JARTLI010000005.1"/>
</dbReference>
<dbReference type="EC" id="2.7.11.1" evidence="3"/>
<keyword evidence="1" id="KW-0547">Nucleotide-binding</keyword>
<dbReference type="GO" id="GO:0004674">
    <property type="term" value="F:protein serine/threonine kinase activity"/>
    <property type="evidence" value="ECO:0007669"/>
    <property type="project" value="UniProtKB-EC"/>
</dbReference>
<dbReference type="SMART" id="SM00219">
    <property type="entry name" value="TyrKc"/>
    <property type="match status" value="1"/>
</dbReference>
<reference evidence="3 4" key="1">
    <citation type="submission" date="2023-03" db="EMBL/GenBank/DDBJ databases">
        <title>Bacillus Genome Sequencing.</title>
        <authorList>
            <person name="Dunlap C."/>
        </authorList>
    </citation>
    <scope>NUCLEOTIDE SEQUENCE [LARGE SCALE GENOMIC DNA]</scope>
    <source>
        <strain evidence="3 4">NRS-38</strain>
    </source>
</reference>